<keyword evidence="2" id="KW-1185">Reference proteome</keyword>
<accession>A0A9D4UNL7</accession>
<dbReference type="AlphaFoldDB" id="A0A9D4UNL7"/>
<organism evidence="1 2">
    <name type="scientific">Adiantum capillus-veneris</name>
    <name type="common">Maidenhair fern</name>
    <dbReference type="NCBI Taxonomy" id="13818"/>
    <lineage>
        <taxon>Eukaryota</taxon>
        <taxon>Viridiplantae</taxon>
        <taxon>Streptophyta</taxon>
        <taxon>Embryophyta</taxon>
        <taxon>Tracheophyta</taxon>
        <taxon>Polypodiopsida</taxon>
        <taxon>Polypodiidae</taxon>
        <taxon>Polypodiales</taxon>
        <taxon>Pteridineae</taxon>
        <taxon>Pteridaceae</taxon>
        <taxon>Vittarioideae</taxon>
        <taxon>Adiantum</taxon>
    </lineage>
</organism>
<comment type="caution">
    <text evidence="1">The sequence shown here is derived from an EMBL/GenBank/DDBJ whole genome shotgun (WGS) entry which is preliminary data.</text>
</comment>
<sequence>MKLFTLNATTTGKPLIMSTLVDSSKLDTTNVYHEAGTGAGVRKRPCVRVHAWEKCKATHTINLLRTQQQYRR</sequence>
<gene>
    <name evidence="1" type="ORF">GOP47_0013387</name>
</gene>
<reference evidence="1" key="1">
    <citation type="submission" date="2021-01" db="EMBL/GenBank/DDBJ databases">
        <title>Adiantum capillus-veneris genome.</title>
        <authorList>
            <person name="Fang Y."/>
            <person name="Liao Q."/>
        </authorList>
    </citation>
    <scope>NUCLEOTIDE SEQUENCE</scope>
    <source>
        <strain evidence="1">H3</strain>
        <tissue evidence="1">Leaf</tissue>
    </source>
</reference>
<protein>
    <submittedName>
        <fullName evidence="1">Uncharacterized protein</fullName>
    </submittedName>
</protein>
<proteinExistence type="predicted"/>
<dbReference type="EMBL" id="JABFUD020000013">
    <property type="protein sequence ID" value="KAI5071136.1"/>
    <property type="molecule type" value="Genomic_DNA"/>
</dbReference>
<dbReference type="Proteomes" id="UP000886520">
    <property type="component" value="Chromosome 13"/>
</dbReference>
<name>A0A9D4UNL7_ADICA</name>
<evidence type="ECO:0000313" key="2">
    <source>
        <dbReference type="Proteomes" id="UP000886520"/>
    </source>
</evidence>
<evidence type="ECO:0000313" key="1">
    <source>
        <dbReference type="EMBL" id="KAI5071136.1"/>
    </source>
</evidence>